<protein>
    <submittedName>
        <fullName evidence="5">InlB B-repeat-containing protein</fullName>
    </submittedName>
</protein>
<accession>A0A9D2IUR2</accession>
<dbReference type="Pfam" id="PF01381">
    <property type="entry name" value="HTH_3"/>
    <property type="match status" value="2"/>
</dbReference>
<feature type="domain" description="HTH cro/C1-type" evidence="4">
    <location>
        <begin position="8"/>
        <end position="62"/>
    </location>
</feature>
<proteinExistence type="predicted"/>
<dbReference type="EMBL" id="DXBS01000041">
    <property type="protein sequence ID" value="HIZ24208.1"/>
    <property type="molecule type" value="Genomic_DNA"/>
</dbReference>
<evidence type="ECO:0000259" key="4">
    <source>
        <dbReference type="PROSITE" id="PS50943"/>
    </source>
</evidence>
<dbReference type="InterPro" id="IPR013378">
    <property type="entry name" value="InlB-like_B-rpt"/>
</dbReference>
<keyword evidence="3" id="KW-0472">Membrane</keyword>
<dbReference type="Proteomes" id="UP000824044">
    <property type="component" value="Unassembled WGS sequence"/>
</dbReference>
<comment type="subcellular location">
    <subcellularLocation>
        <location evidence="1">Cell envelope</location>
    </subcellularLocation>
</comment>
<feature type="transmembrane region" description="Helical" evidence="3">
    <location>
        <begin position="163"/>
        <end position="183"/>
    </location>
</feature>
<evidence type="ECO:0000313" key="5">
    <source>
        <dbReference type="EMBL" id="HIZ24208.1"/>
    </source>
</evidence>
<dbReference type="Gene3D" id="2.60.40.4270">
    <property type="entry name" value="Listeria-Bacteroides repeat domain"/>
    <property type="match status" value="8"/>
</dbReference>
<organism evidence="5 6">
    <name type="scientific">Candidatus Gallimonas intestinigallinarum</name>
    <dbReference type="NCBI Taxonomy" id="2838604"/>
    <lineage>
        <taxon>Bacteria</taxon>
        <taxon>Bacillati</taxon>
        <taxon>Bacillota</taxon>
        <taxon>Clostridia</taxon>
        <taxon>Candidatus Gallimonas</taxon>
    </lineage>
</organism>
<dbReference type="Gene3D" id="3.80.10.10">
    <property type="entry name" value="Ribonuclease Inhibitor"/>
    <property type="match status" value="1"/>
</dbReference>
<dbReference type="InterPro" id="IPR026906">
    <property type="entry name" value="LRR_5"/>
</dbReference>
<dbReference type="Gene3D" id="1.10.260.40">
    <property type="entry name" value="lambda repressor-like DNA-binding domains"/>
    <property type="match status" value="2"/>
</dbReference>
<dbReference type="CDD" id="cd00093">
    <property type="entry name" value="HTH_XRE"/>
    <property type="match status" value="2"/>
</dbReference>
<dbReference type="InterPro" id="IPR032675">
    <property type="entry name" value="LRR_dom_sf"/>
</dbReference>
<dbReference type="Pfam" id="PF09479">
    <property type="entry name" value="Flg_new"/>
    <property type="match status" value="8"/>
</dbReference>
<sequence>MSEFSERLKELVKAANITQTQLADKLNLHPQTVSKWERGLSEPDISQLGEIAAALGITMEKLCGQAEAEQTFVGDFHVEQLGKMISEQRIARNESQEQLASFMQTSTDAVSRWERGVTCPDVAKLIALADHFALPVSRLWCGIGEEQSTESVAVAQKRHRMSVAIAAAAIMVCLTVILLAILLPRGQASAQSQVYMVSVDGEEVSVPEGTWYMPETPLREGYDFVGWRDAQGEIVTFPCAVTEDMAVEAVFAPHEYTIDYWLNGGFFRGSVTTSITLESGSVELAVPEKSGDTFEGWYLTSDYSGEAVERISCTGTNLSLYAKWSNAVYSIRYELGGGILYESNPASVTAETECLLHEPVREGYLFLGWYDGAQGGTKYDRVGGDNAANVTLYALWQKSDALFSVLYDYMGGEATGENPVSVGVGEVYELLPASKAGYTFLGWNTQKDGSGEYVSRLYNVDETLYLYAIFEPKTYVVRYIFEGNYEGDATNPNMVEFGERVTLLPVALYGHEFVGWYDAEEGGNPVAVIDASNILTITTLYARFVPLEFQLHLDAGDGTFVSGGGTQQTLTVGFDERVDLPDCSLLGHDFLGWNDRADGSGEYYQTFTGTEGDQTLYAVYAAREYLIRYEYEGTYESGKVNPNYITYGETVTLYPVYRTGYTFAGWYDAKAGGTRVEVIDEHNIGSVSVLYARFVPLEFAITLDAGDGTFTSPDGEASVYTYRLEYGQTLDLPTCSREGYAFLGWLDEDDNPVEQITAANLGDMSLTASWMQTGVEYRIEYMLDGGAMEGNPETALSDVTVLLNEPVREGYLFLGWYDNPNGVGEPYLSTPFGRTEDLTLYALWQEMTISGSVEFFDYEKTSSEVTITGYHGPTGANVDVIIPSVVDGLPVTRIGSNTMGEYGVHIVRYSIFGAPGTAQIRSLTIPEGVVVLKENAFAALKVAQPLQLPSTLERIEAGAFNSYGGEVLFSDGGNLTYIGESAFDGVRFAGTLVIPHGVEVIDSYAFHNVKVSGVILPDTVETIFEQAFYQPNGYIDRMYLPASVTHIGFRAVRNVYTALSEDRTSTFSSGWGDVRLYNVQASTITLCDGGTRQTLTGEAFDLPSPQKAGYTFLGWQDENGEFVGDCYIPNRNAMLTAVYEKQSEHDGRTLGSAAVLKTDVTYEFTLLDGQLFYFRPDLYQNCRIMISVNGDFRWTLCRIRGNVMETIWQSGDPIDFRAGDVFYVVSDPIPAGTEMTVKIILLSD</sequence>
<dbReference type="InterPro" id="IPR010982">
    <property type="entry name" value="Lambda_DNA-bd_dom_sf"/>
</dbReference>
<keyword evidence="2" id="KW-0238">DNA-binding</keyword>
<evidence type="ECO:0000313" key="6">
    <source>
        <dbReference type="Proteomes" id="UP000824044"/>
    </source>
</evidence>
<dbReference type="PANTHER" id="PTHR46558:SF11">
    <property type="entry name" value="HTH-TYPE TRANSCRIPTIONAL REGULATOR XRE"/>
    <property type="match status" value="1"/>
</dbReference>
<keyword evidence="3" id="KW-0812">Transmembrane</keyword>
<dbReference type="AlphaFoldDB" id="A0A9D2IUR2"/>
<dbReference type="PROSITE" id="PS50943">
    <property type="entry name" value="HTH_CROC1"/>
    <property type="match status" value="2"/>
</dbReference>
<dbReference type="PANTHER" id="PTHR46558">
    <property type="entry name" value="TRACRIPTIONAL REGULATORY PROTEIN-RELATED-RELATED"/>
    <property type="match status" value="1"/>
</dbReference>
<reference evidence="5" key="1">
    <citation type="journal article" date="2021" name="PeerJ">
        <title>Extensive microbial diversity within the chicken gut microbiome revealed by metagenomics and culture.</title>
        <authorList>
            <person name="Gilroy R."/>
            <person name="Ravi A."/>
            <person name="Getino M."/>
            <person name="Pursley I."/>
            <person name="Horton D.L."/>
            <person name="Alikhan N.F."/>
            <person name="Baker D."/>
            <person name="Gharbi K."/>
            <person name="Hall N."/>
            <person name="Watson M."/>
            <person name="Adriaenssens E.M."/>
            <person name="Foster-Nyarko E."/>
            <person name="Jarju S."/>
            <person name="Secka A."/>
            <person name="Antonio M."/>
            <person name="Oren A."/>
            <person name="Chaudhuri R.R."/>
            <person name="La Ragione R."/>
            <person name="Hildebrand F."/>
            <person name="Pallen M.J."/>
        </authorList>
    </citation>
    <scope>NUCLEOTIDE SEQUENCE</scope>
    <source>
        <strain evidence="5">CHK33-5263</strain>
    </source>
</reference>
<evidence type="ECO:0000256" key="1">
    <source>
        <dbReference type="ARBA" id="ARBA00004196"/>
    </source>
</evidence>
<comment type="caution">
    <text evidence="5">The sequence shown here is derived from an EMBL/GenBank/DDBJ whole genome shotgun (WGS) entry which is preliminary data.</text>
</comment>
<dbReference type="InterPro" id="IPR001387">
    <property type="entry name" value="Cro/C1-type_HTH"/>
</dbReference>
<dbReference type="SMART" id="SM00530">
    <property type="entry name" value="HTH_XRE"/>
    <property type="match status" value="2"/>
</dbReference>
<dbReference type="GO" id="GO:0003677">
    <property type="term" value="F:DNA binding"/>
    <property type="evidence" value="ECO:0007669"/>
    <property type="project" value="UniProtKB-KW"/>
</dbReference>
<name>A0A9D2IUR2_9FIRM</name>
<feature type="domain" description="HTH cro/C1-type" evidence="4">
    <location>
        <begin position="85"/>
        <end position="139"/>
    </location>
</feature>
<gene>
    <name evidence="5" type="ORF">H9812_01870</name>
</gene>
<reference evidence="5" key="2">
    <citation type="submission" date="2021-04" db="EMBL/GenBank/DDBJ databases">
        <authorList>
            <person name="Gilroy R."/>
        </authorList>
    </citation>
    <scope>NUCLEOTIDE SEQUENCE</scope>
    <source>
        <strain evidence="5">CHK33-5263</strain>
    </source>
</reference>
<evidence type="ECO:0000256" key="3">
    <source>
        <dbReference type="SAM" id="Phobius"/>
    </source>
</evidence>
<dbReference type="Pfam" id="PF13306">
    <property type="entry name" value="LRR_5"/>
    <property type="match status" value="1"/>
</dbReference>
<evidence type="ECO:0000256" key="2">
    <source>
        <dbReference type="ARBA" id="ARBA00023125"/>
    </source>
</evidence>
<dbReference type="NCBIfam" id="TIGR02543">
    <property type="entry name" value="List_Bact_rpt"/>
    <property type="match status" value="4"/>
</dbReference>
<keyword evidence="3" id="KW-1133">Transmembrane helix</keyword>
<dbReference type="GO" id="GO:0030313">
    <property type="term" value="C:cell envelope"/>
    <property type="evidence" value="ECO:0007669"/>
    <property type="project" value="UniProtKB-SubCell"/>
</dbReference>
<dbReference type="InterPro" id="IPR042229">
    <property type="entry name" value="Listeria/Bacterioides_rpt_sf"/>
</dbReference>
<dbReference type="SUPFAM" id="SSF47413">
    <property type="entry name" value="lambda repressor-like DNA-binding domains"/>
    <property type="match status" value="2"/>
</dbReference>